<dbReference type="Proteomes" id="UP000782610">
    <property type="component" value="Unassembled WGS sequence"/>
</dbReference>
<name>A0A933L4M3_9HYPH</name>
<dbReference type="Pfam" id="PF04909">
    <property type="entry name" value="Amidohydro_2"/>
    <property type="match status" value="1"/>
</dbReference>
<dbReference type="EMBL" id="JACRAF010000029">
    <property type="protein sequence ID" value="MBI4922255.1"/>
    <property type="molecule type" value="Genomic_DNA"/>
</dbReference>
<accession>A0A933L4M3</accession>
<dbReference type="GO" id="GO:0019748">
    <property type="term" value="P:secondary metabolic process"/>
    <property type="evidence" value="ECO:0007669"/>
    <property type="project" value="TreeGrafter"/>
</dbReference>
<dbReference type="GO" id="GO:0005737">
    <property type="term" value="C:cytoplasm"/>
    <property type="evidence" value="ECO:0007669"/>
    <property type="project" value="TreeGrafter"/>
</dbReference>
<sequence>MPIQIDCDIHPAVPNCAALFPYMSEHWREMSVLRGIEDLQSINYPDSVPLTVRSDWRPKSGRPATSAETIAHECLEPFGSSLAICNCLFGVQTLFSEDLAYTYVTAVNDWMRTEFLDRDPRLRASIVISLENIEMAVDEINRCAADRRFVQILVLAGTARPLGRRNFWPIYEAAVKHGLPLGIHAGSELRNPPTALGWPSYYLEDYVADAQAFQYQLTSLFTEGVFNKFPTLKVVMLESGWTWLPALLWRITKYWGGLRMEIPWADRSPAEVVRDQVRFSLQPVDGPADADQMKRLLEHIGSDQLLLFSTDYPHAQFEGSEVFPAGFDESLKGIIRADAPLATYPRLAEGTP</sequence>
<dbReference type="GO" id="GO:0016787">
    <property type="term" value="F:hydrolase activity"/>
    <property type="evidence" value="ECO:0007669"/>
    <property type="project" value="InterPro"/>
</dbReference>
<protein>
    <submittedName>
        <fullName evidence="3">Amidohydrolase</fullName>
    </submittedName>
</protein>
<dbReference type="InterPro" id="IPR006680">
    <property type="entry name" value="Amidohydro-rel"/>
</dbReference>
<dbReference type="GO" id="GO:0016831">
    <property type="term" value="F:carboxy-lyase activity"/>
    <property type="evidence" value="ECO:0007669"/>
    <property type="project" value="InterPro"/>
</dbReference>
<dbReference type="PANTHER" id="PTHR21240">
    <property type="entry name" value="2-AMINO-3-CARBOXYLMUCONATE-6-SEMIALDEHYDE DECARBOXYLASE"/>
    <property type="match status" value="1"/>
</dbReference>
<organism evidence="3 4">
    <name type="scientific">Devosia nanyangense</name>
    <dbReference type="NCBI Taxonomy" id="1228055"/>
    <lineage>
        <taxon>Bacteria</taxon>
        <taxon>Pseudomonadati</taxon>
        <taxon>Pseudomonadota</taxon>
        <taxon>Alphaproteobacteria</taxon>
        <taxon>Hyphomicrobiales</taxon>
        <taxon>Devosiaceae</taxon>
        <taxon>Devosia</taxon>
    </lineage>
</organism>
<evidence type="ECO:0000313" key="4">
    <source>
        <dbReference type="Proteomes" id="UP000782610"/>
    </source>
</evidence>
<dbReference type="PANTHER" id="PTHR21240:SF28">
    <property type="entry name" value="ISO-OROTATE DECARBOXYLASE (EUROFUNG)"/>
    <property type="match status" value="1"/>
</dbReference>
<evidence type="ECO:0000256" key="1">
    <source>
        <dbReference type="ARBA" id="ARBA00023239"/>
    </source>
</evidence>
<gene>
    <name evidence="3" type="ORF">HY834_10930</name>
</gene>
<comment type="caution">
    <text evidence="3">The sequence shown here is derived from an EMBL/GenBank/DDBJ whole genome shotgun (WGS) entry which is preliminary data.</text>
</comment>
<proteinExistence type="predicted"/>
<keyword evidence="1" id="KW-0456">Lyase</keyword>
<dbReference type="InterPro" id="IPR032466">
    <property type="entry name" value="Metal_Hydrolase"/>
</dbReference>
<feature type="domain" description="Amidohydrolase-related" evidence="2">
    <location>
        <begin position="5"/>
        <end position="327"/>
    </location>
</feature>
<dbReference type="SUPFAM" id="SSF51556">
    <property type="entry name" value="Metallo-dependent hydrolases"/>
    <property type="match status" value="1"/>
</dbReference>
<dbReference type="AlphaFoldDB" id="A0A933L4M3"/>
<dbReference type="Gene3D" id="3.20.20.140">
    <property type="entry name" value="Metal-dependent hydrolases"/>
    <property type="match status" value="1"/>
</dbReference>
<evidence type="ECO:0000259" key="2">
    <source>
        <dbReference type="Pfam" id="PF04909"/>
    </source>
</evidence>
<dbReference type="InterPro" id="IPR032465">
    <property type="entry name" value="ACMSD"/>
</dbReference>
<reference evidence="3" key="1">
    <citation type="submission" date="2020-07" db="EMBL/GenBank/DDBJ databases">
        <title>Huge and variable diversity of episymbiotic CPR bacteria and DPANN archaea in groundwater ecosystems.</title>
        <authorList>
            <person name="He C.Y."/>
            <person name="Keren R."/>
            <person name="Whittaker M."/>
            <person name="Farag I.F."/>
            <person name="Doudna J."/>
            <person name="Cate J.H.D."/>
            <person name="Banfield J.F."/>
        </authorList>
    </citation>
    <scope>NUCLEOTIDE SEQUENCE</scope>
    <source>
        <strain evidence="3">NC_groundwater_1586_Pr3_B-0.1um_66_15</strain>
    </source>
</reference>
<evidence type="ECO:0000313" key="3">
    <source>
        <dbReference type="EMBL" id="MBI4922255.1"/>
    </source>
</evidence>